<protein>
    <submittedName>
        <fullName evidence="2">Uncharacterized protein</fullName>
    </submittedName>
</protein>
<dbReference type="Proteomes" id="UP000480178">
    <property type="component" value="Chromosome"/>
</dbReference>
<keyword evidence="1" id="KW-1133">Transmembrane helix</keyword>
<accession>A0A6C0GNE1</accession>
<organism evidence="2 3">
    <name type="scientific">Rhodocytophaga rosea</name>
    <dbReference type="NCBI Taxonomy" id="2704465"/>
    <lineage>
        <taxon>Bacteria</taxon>
        <taxon>Pseudomonadati</taxon>
        <taxon>Bacteroidota</taxon>
        <taxon>Cytophagia</taxon>
        <taxon>Cytophagales</taxon>
        <taxon>Rhodocytophagaceae</taxon>
        <taxon>Rhodocytophaga</taxon>
    </lineage>
</organism>
<dbReference type="KEGG" id="rhoz:GXP67_24325"/>
<keyword evidence="1" id="KW-0472">Membrane</keyword>
<sequence>MKILYLIVFNYLNKKKIYFLLGLVLVVLAGVWIVSHRSPLKDILVNAGFLDEFKDLSVEKSTIFETKGSITGIDLYFDVKLKVRGY</sequence>
<reference evidence="2 3" key="1">
    <citation type="submission" date="2020-01" db="EMBL/GenBank/DDBJ databases">
        <authorList>
            <person name="Kim M.K."/>
        </authorList>
    </citation>
    <scope>NUCLEOTIDE SEQUENCE [LARGE SCALE GENOMIC DNA]</scope>
    <source>
        <strain evidence="2 3">172606-1</strain>
    </source>
</reference>
<dbReference type="AlphaFoldDB" id="A0A6C0GNE1"/>
<dbReference type="RefSeq" id="WP_162445537.1">
    <property type="nucleotide sequence ID" value="NZ_CP048222.1"/>
</dbReference>
<keyword evidence="1" id="KW-0812">Transmembrane</keyword>
<name>A0A6C0GNE1_9BACT</name>
<keyword evidence="3" id="KW-1185">Reference proteome</keyword>
<evidence type="ECO:0000256" key="1">
    <source>
        <dbReference type="SAM" id="Phobius"/>
    </source>
</evidence>
<feature type="transmembrane region" description="Helical" evidence="1">
    <location>
        <begin position="17"/>
        <end position="34"/>
    </location>
</feature>
<evidence type="ECO:0000313" key="3">
    <source>
        <dbReference type="Proteomes" id="UP000480178"/>
    </source>
</evidence>
<gene>
    <name evidence="2" type="ORF">GXP67_24325</name>
</gene>
<dbReference type="EMBL" id="CP048222">
    <property type="protein sequence ID" value="QHT69549.1"/>
    <property type="molecule type" value="Genomic_DNA"/>
</dbReference>
<proteinExistence type="predicted"/>
<evidence type="ECO:0000313" key="2">
    <source>
        <dbReference type="EMBL" id="QHT69549.1"/>
    </source>
</evidence>